<dbReference type="EMBL" id="CAXAMN010001336">
    <property type="protein sequence ID" value="CAK8993829.1"/>
    <property type="molecule type" value="Genomic_DNA"/>
</dbReference>
<evidence type="ECO:0000313" key="3">
    <source>
        <dbReference type="Proteomes" id="UP001642484"/>
    </source>
</evidence>
<name>A0ABP0HXI9_9DINO</name>
<gene>
    <name evidence="1" type="ORF">CCMP2556_LOCUS3390</name>
    <name evidence="2" type="ORF">CCMP2556_LOCUS3642</name>
</gene>
<sequence>MALARAPVLAPTRGCCSAAALPSGGSRRCPAPWGAACRQALVAWKLSVALLACARQRRQTRLRAEEESASPGLGEEEDLLGRRLRIWFVSEEELADYEYGTISAVGGHHPVGWAR</sequence>
<reference evidence="1 3" key="1">
    <citation type="submission" date="2024-02" db="EMBL/GenBank/DDBJ databases">
        <authorList>
            <person name="Chen Y."/>
            <person name="Shah S."/>
            <person name="Dougan E. K."/>
            <person name="Thang M."/>
            <person name="Chan C."/>
        </authorList>
    </citation>
    <scope>NUCLEOTIDE SEQUENCE [LARGE SCALE GENOMIC DNA]</scope>
</reference>
<organism evidence="1 3">
    <name type="scientific">Durusdinium trenchii</name>
    <dbReference type="NCBI Taxonomy" id="1381693"/>
    <lineage>
        <taxon>Eukaryota</taxon>
        <taxon>Sar</taxon>
        <taxon>Alveolata</taxon>
        <taxon>Dinophyceae</taxon>
        <taxon>Suessiales</taxon>
        <taxon>Symbiodiniaceae</taxon>
        <taxon>Durusdinium</taxon>
    </lineage>
</organism>
<proteinExistence type="predicted"/>
<keyword evidence="3" id="KW-1185">Reference proteome</keyword>
<evidence type="ECO:0000313" key="2">
    <source>
        <dbReference type="EMBL" id="CAK8994456.1"/>
    </source>
</evidence>
<protein>
    <submittedName>
        <fullName evidence="1">Uncharacterized protein</fullName>
    </submittedName>
</protein>
<dbReference type="Proteomes" id="UP001642484">
    <property type="component" value="Unassembled WGS sequence"/>
</dbReference>
<accession>A0ABP0HXI9</accession>
<comment type="caution">
    <text evidence="1">The sequence shown here is derived from an EMBL/GenBank/DDBJ whole genome shotgun (WGS) entry which is preliminary data.</text>
</comment>
<evidence type="ECO:0000313" key="1">
    <source>
        <dbReference type="EMBL" id="CAK8993829.1"/>
    </source>
</evidence>
<dbReference type="EMBL" id="CAXAMN010001447">
    <property type="protein sequence ID" value="CAK8994456.1"/>
    <property type="molecule type" value="Genomic_DNA"/>
</dbReference>